<dbReference type="Pfam" id="PF03168">
    <property type="entry name" value="LEA_2"/>
    <property type="match status" value="1"/>
</dbReference>
<evidence type="ECO:0000256" key="5">
    <source>
        <dbReference type="SAM" id="Phobius"/>
    </source>
</evidence>
<dbReference type="GO" id="GO:0098542">
    <property type="term" value="P:defense response to other organism"/>
    <property type="evidence" value="ECO:0007669"/>
    <property type="project" value="InterPro"/>
</dbReference>
<keyword evidence="2 5" id="KW-0812">Transmembrane</keyword>
<dbReference type="InterPro" id="IPR004864">
    <property type="entry name" value="LEA_2"/>
</dbReference>
<dbReference type="InterPro" id="IPR044839">
    <property type="entry name" value="NDR1-like"/>
</dbReference>
<feature type="domain" description="Late embryogenesis abundant protein LEA-2 subgroup" evidence="6">
    <location>
        <begin position="69"/>
        <end position="157"/>
    </location>
</feature>
<evidence type="ECO:0000256" key="4">
    <source>
        <dbReference type="ARBA" id="ARBA00023136"/>
    </source>
</evidence>
<comment type="subcellular location">
    <subcellularLocation>
        <location evidence="1">Membrane</location>
        <topology evidence="1">Single-pass membrane protein</topology>
    </subcellularLocation>
</comment>
<dbReference type="AlphaFoldDB" id="A0A426YJ42"/>
<dbReference type="Gene3D" id="2.60.40.1820">
    <property type="match status" value="1"/>
</dbReference>
<feature type="transmembrane region" description="Helical" evidence="5">
    <location>
        <begin position="12"/>
        <end position="33"/>
    </location>
</feature>
<protein>
    <recommendedName>
        <fullName evidence="6">Late embryogenesis abundant protein LEA-2 subgroup domain-containing protein</fullName>
    </recommendedName>
</protein>
<reference evidence="7 8" key="1">
    <citation type="journal article" date="2014" name="Agronomy (Basel)">
        <title>A Draft Genome Sequence for Ensete ventricosum, the Drought-Tolerant Tree Against Hunger.</title>
        <authorList>
            <person name="Harrison J."/>
            <person name="Moore K.A."/>
            <person name="Paszkiewicz K."/>
            <person name="Jones T."/>
            <person name="Grant M."/>
            <person name="Ambacheew D."/>
            <person name="Muzemil S."/>
            <person name="Studholme D.J."/>
        </authorList>
    </citation>
    <scope>NUCLEOTIDE SEQUENCE [LARGE SCALE GENOMIC DNA]</scope>
</reference>
<evidence type="ECO:0000313" key="7">
    <source>
        <dbReference type="EMBL" id="RRT51781.1"/>
    </source>
</evidence>
<keyword evidence="4 5" id="KW-0472">Membrane</keyword>
<dbReference type="EMBL" id="AMZH03012040">
    <property type="protein sequence ID" value="RRT51781.1"/>
    <property type="molecule type" value="Genomic_DNA"/>
</dbReference>
<evidence type="ECO:0000256" key="1">
    <source>
        <dbReference type="ARBA" id="ARBA00004167"/>
    </source>
</evidence>
<sequence>MLTTKTRSRRGPQLCCFLILVLLVTLIILYLTVFKPKQPEVRGTVVGLRQIEFQPFPNFMLNITLVVVVTVENPNYAGFEFKSGTTLIFYRGVLVGQAPVMEGEVGARSTETLSVYVELEVSTITANPNFVQDIASGILPLESSTSVQGKVTILGVFKLNASAFTSCDIAVLLLSRFARATCNSRVST</sequence>
<accession>A0A426YJ42</accession>
<evidence type="ECO:0000313" key="8">
    <source>
        <dbReference type="Proteomes" id="UP000287651"/>
    </source>
</evidence>
<dbReference type="PANTHER" id="PTHR31234">
    <property type="entry name" value="LATE EMBRYOGENESIS ABUNDANT (LEA) HYDROXYPROLINE-RICH GLYCOPROTEIN FAMILY"/>
    <property type="match status" value="1"/>
</dbReference>
<organism evidence="7 8">
    <name type="scientific">Ensete ventricosum</name>
    <name type="common">Abyssinian banana</name>
    <name type="synonym">Musa ensete</name>
    <dbReference type="NCBI Taxonomy" id="4639"/>
    <lineage>
        <taxon>Eukaryota</taxon>
        <taxon>Viridiplantae</taxon>
        <taxon>Streptophyta</taxon>
        <taxon>Embryophyta</taxon>
        <taxon>Tracheophyta</taxon>
        <taxon>Spermatophyta</taxon>
        <taxon>Magnoliopsida</taxon>
        <taxon>Liliopsida</taxon>
        <taxon>Zingiberales</taxon>
        <taxon>Musaceae</taxon>
        <taxon>Ensete</taxon>
    </lineage>
</organism>
<evidence type="ECO:0000256" key="3">
    <source>
        <dbReference type="ARBA" id="ARBA00022989"/>
    </source>
</evidence>
<comment type="caution">
    <text evidence="7">The sequence shown here is derived from an EMBL/GenBank/DDBJ whole genome shotgun (WGS) entry which is preliminary data.</text>
</comment>
<evidence type="ECO:0000256" key="2">
    <source>
        <dbReference type="ARBA" id="ARBA00022692"/>
    </source>
</evidence>
<keyword evidence="3 5" id="KW-1133">Transmembrane helix</keyword>
<name>A0A426YJ42_ENSVE</name>
<proteinExistence type="predicted"/>
<dbReference type="PANTHER" id="PTHR31234:SF65">
    <property type="entry name" value="LATE EMBRYOGENESIS ABUNDANT PROTEIN, LEA_2 SUBGROUP"/>
    <property type="match status" value="1"/>
</dbReference>
<dbReference type="GO" id="GO:0016020">
    <property type="term" value="C:membrane"/>
    <property type="evidence" value="ECO:0007669"/>
    <property type="project" value="UniProtKB-SubCell"/>
</dbReference>
<dbReference type="Proteomes" id="UP000287651">
    <property type="component" value="Unassembled WGS sequence"/>
</dbReference>
<evidence type="ECO:0000259" key="6">
    <source>
        <dbReference type="Pfam" id="PF03168"/>
    </source>
</evidence>
<gene>
    <name evidence="7" type="ORF">B296_00050907</name>
</gene>
<dbReference type="SUPFAM" id="SSF117070">
    <property type="entry name" value="LEA14-like"/>
    <property type="match status" value="1"/>
</dbReference>